<comment type="caution">
    <text evidence="1">The sequence shown here is derived from an EMBL/GenBank/DDBJ whole genome shotgun (WGS) entry which is preliminary data.</text>
</comment>
<evidence type="ECO:0000313" key="1">
    <source>
        <dbReference type="EMBL" id="KAK2615927.1"/>
    </source>
</evidence>
<evidence type="ECO:0000313" key="2">
    <source>
        <dbReference type="Proteomes" id="UP001265746"/>
    </source>
</evidence>
<sequence>MISNEVLSHPIFLRVSRDSGPPHCSVLYETDWNPPAFFREQKYHDGDYKYSEAEAFSRALTLTGVLDEAEALSCREYICRTWPQSGKAFIHLMEMHLASEDERESRVTLQDGTELLVYPDRSRVSFKAAGQPDTVIELGEQLAWVSCAMRSSNIPKCASFRPFIEQTLKTGQTEDSLDLVMQLRCREQPLTEPPREDASGECWLQLFRNPVIVEGFPISRRAQLHIGLEMDLATMGLLARGRRISTFNSYLLIKGYRTMLVAVKAVSNVVLWHVLTKEGEGDIEYYDPRVQQLKPQTDSMVPWSQLKNMKHVVGWCSHVKNNAGMFGSLLQFVRYGLFYCTYRIISLSSSQFWDQSSNLLVSSSPFSHFCPAPLSLFLSNLSSGFILLLHSFIHSLAFVPLPTFLQLTSLDSSSYFLLLNPILLRQVFARQ</sequence>
<gene>
    <name evidence="1" type="ORF">N8I77_002648</name>
</gene>
<name>A0AAD9STT3_PHOAM</name>
<proteinExistence type="predicted"/>
<keyword evidence="2" id="KW-1185">Reference proteome</keyword>
<accession>A0AAD9STT3</accession>
<organism evidence="1 2">
    <name type="scientific">Phomopsis amygdali</name>
    <name type="common">Fusicoccum amygdali</name>
    <dbReference type="NCBI Taxonomy" id="1214568"/>
    <lineage>
        <taxon>Eukaryota</taxon>
        <taxon>Fungi</taxon>
        <taxon>Dikarya</taxon>
        <taxon>Ascomycota</taxon>
        <taxon>Pezizomycotina</taxon>
        <taxon>Sordariomycetes</taxon>
        <taxon>Sordariomycetidae</taxon>
        <taxon>Diaporthales</taxon>
        <taxon>Diaporthaceae</taxon>
        <taxon>Diaporthe</taxon>
    </lineage>
</organism>
<dbReference type="EMBL" id="JAUJFL010000001">
    <property type="protein sequence ID" value="KAK2615927.1"/>
    <property type="molecule type" value="Genomic_DNA"/>
</dbReference>
<dbReference type="Proteomes" id="UP001265746">
    <property type="component" value="Unassembled WGS sequence"/>
</dbReference>
<reference evidence="1" key="1">
    <citation type="submission" date="2023-06" db="EMBL/GenBank/DDBJ databases">
        <authorList>
            <person name="Noh H."/>
        </authorList>
    </citation>
    <scope>NUCLEOTIDE SEQUENCE</scope>
    <source>
        <strain evidence="1">DUCC20226</strain>
    </source>
</reference>
<protein>
    <submittedName>
        <fullName evidence="1">Uncharacterized protein</fullName>
    </submittedName>
</protein>
<dbReference type="AlphaFoldDB" id="A0AAD9STT3"/>